<dbReference type="UniPathway" id="UPA00253">
    <property type="reaction ID" value="UER00329"/>
</dbReference>
<keyword evidence="1 4" id="KW-0662">Pyridine nucleotide biosynthesis</keyword>
<dbReference type="EC" id="3.7.1.3" evidence="4 5"/>
<evidence type="ECO:0000256" key="6">
    <source>
        <dbReference type="PIRNR" id="PIRNR038800"/>
    </source>
</evidence>
<feature type="binding site" evidence="4">
    <location>
        <position position="278"/>
    </location>
    <ligand>
        <name>pyridoxal 5'-phosphate</name>
        <dbReference type="ChEBI" id="CHEBI:597326"/>
    </ligand>
</feature>
<dbReference type="Gene3D" id="3.40.640.10">
    <property type="entry name" value="Type I PLP-dependent aspartate aminotransferase-like (Major domain)"/>
    <property type="match status" value="1"/>
</dbReference>
<accession>A0A5R9J9I5</accession>
<dbReference type="AlphaFoldDB" id="A0A5R9J9I5"/>
<comment type="cofactor">
    <cofactor evidence="4 6">
        <name>pyridoxal 5'-phosphate</name>
        <dbReference type="ChEBI" id="CHEBI:597326"/>
    </cofactor>
</comment>
<dbReference type="InterPro" id="IPR015421">
    <property type="entry name" value="PyrdxlP-dep_Trfase_major"/>
</dbReference>
<feature type="binding site" evidence="4">
    <location>
        <position position="222"/>
    </location>
    <ligand>
        <name>pyridoxal 5'-phosphate</name>
        <dbReference type="ChEBI" id="CHEBI:597326"/>
    </ligand>
</feature>
<feature type="binding site" evidence="4">
    <location>
        <position position="197"/>
    </location>
    <ligand>
        <name>pyridoxal 5'-phosphate</name>
        <dbReference type="ChEBI" id="CHEBI:597326"/>
    </ligand>
</feature>
<dbReference type="GO" id="GO:0030429">
    <property type="term" value="F:kynureninase activity"/>
    <property type="evidence" value="ECO:0007669"/>
    <property type="project" value="UniProtKB-UniRule"/>
</dbReference>
<comment type="pathway">
    <text evidence="4 6">Amino-acid degradation; L-kynurenine degradation; L-alanine and anthranilate from L-kynurenine: step 1/1.</text>
</comment>
<evidence type="ECO:0000256" key="1">
    <source>
        <dbReference type="ARBA" id="ARBA00022642"/>
    </source>
</evidence>
<dbReference type="GO" id="GO:0005737">
    <property type="term" value="C:cytoplasm"/>
    <property type="evidence" value="ECO:0007669"/>
    <property type="project" value="UniProtKB-UniRule"/>
</dbReference>
<dbReference type="EMBL" id="VCDI01000001">
    <property type="protein sequence ID" value="TLU74274.1"/>
    <property type="molecule type" value="Genomic_DNA"/>
</dbReference>
<keyword evidence="2 4" id="KW-0378">Hydrolase</keyword>
<dbReference type="GO" id="GO:0009435">
    <property type="term" value="P:NAD+ biosynthetic process"/>
    <property type="evidence" value="ECO:0007669"/>
    <property type="project" value="UniProtKB-UniRule"/>
</dbReference>
<dbReference type="InterPro" id="IPR015424">
    <property type="entry name" value="PyrdxlP-dep_Trfase"/>
</dbReference>
<dbReference type="InterPro" id="IPR015422">
    <property type="entry name" value="PyrdxlP-dep_Trfase_small"/>
</dbReference>
<organism evidence="7 8">
    <name type="scientific">Lichenicoccus roseus</name>
    <dbReference type="NCBI Taxonomy" id="2683649"/>
    <lineage>
        <taxon>Bacteria</taxon>
        <taxon>Pseudomonadati</taxon>
        <taxon>Pseudomonadota</taxon>
        <taxon>Alphaproteobacteria</taxon>
        <taxon>Acetobacterales</taxon>
        <taxon>Acetobacteraceae</taxon>
        <taxon>Lichenicoccus</taxon>
    </lineage>
</organism>
<evidence type="ECO:0000256" key="2">
    <source>
        <dbReference type="ARBA" id="ARBA00022801"/>
    </source>
</evidence>
<gene>
    <name evidence="4 7" type="primary">kynU</name>
    <name evidence="7" type="ORF">FE263_03515</name>
</gene>
<evidence type="ECO:0000313" key="8">
    <source>
        <dbReference type="Proteomes" id="UP000305654"/>
    </source>
</evidence>
<feature type="binding site" evidence="4">
    <location>
        <position position="200"/>
    </location>
    <ligand>
        <name>pyridoxal 5'-phosphate</name>
        <dbReference type="ChEBI" id="CHEBI:597326"/>
    </ligand>
</feature>
<comment type="caution">
    <text evidence="7">The sequence shown here is derived from an EMBL/GenBank/DDBJ whole genome shotgun (WGS) entry which is preliminary data.</text>
</comment>
<keyword evidence="8" id="KW-1185">Reference proteome</keyword>
<feature type="binding site" evidence="4">
    <location>
        <position position="98"/>
    </location>
    <ligand>
        <name>pyridoxal 5'-phosphate</name>
        <dbReference type="ChEBI" id="CHEBI:597326"/>
    </ligand>
</feature>
<feature type="binding site" evidence="4">
    <location>
        <position position="168"/>
    </location>
    <ligand>
        <name>pyridoxal 5'-phosphate</name>
        <dbReference type="ChEBI" id="CHEBI:597326"/>
    </ligand>
</feature>
<dbReference type="GO" id="GO:0097053">
    <property type="term" value="P:L-kynurenine catabolic process"/>
    <property type="evidence" value="ECO:0007669"/>
    <property type="project" value="UniProtKB-UniRule"/>
</dbReference>
<dbReference type="GO" id="GO:0019805">
    <property type="term" value="P:quinolinate biosynthetic process"/>
    <property type="evidence" value="ECO:0007669"/>
    <property type="project" value="UniProtKB-UniRule"/>
</dbReference>
<dbReference type="PANTHER" id="PTHR14084">
    <property type="entry name" value="KYNURENINASE"/>
    <property type="match status" value="1"/>
</dbReference>
<comment type="similarity">
    <text evidence="4 6">Belongs to the kynureninase family.</text>
</comment>
<feature type="modified residue" description="N6-(pyridoxal phosphate)lysine" evidence="4">
    <location>
        <position position="223"/>
    </location>
</feature>
<comment type="catalytic activity">
    <reaction evidence="6">
        <text>3-hydroxy-L-kynurenine + H2O = 3-hydroxyanthranilate + L-alanine + H(+)</text>
        <dbReference type="Rhea" id="RHEA:25143"/>
        <dbReference type="ChEBI" id="CHEBI:15377"/>
        <dbReference type="ChEBI" id="CHEBI:15378"/>
        <dbReference type="ChEBI" id="CHEBI:36559"/>
        <dbReference type="ChEBI" id="CHEBI:57972"/>
        <dbReference type="ChEBI" id="CHEBI:58125"/>
        <dbReference type="EC" id="3.7.1.3"/>
    </reaction>
</comment>
<comment type="function">
    <text evidence="4 6">Catalyzes the cleavage of L-kynurenine (L-Kyn) and L-3-hydroxykynurenine (L-3OHKyn) into anthranilic acid (AA) and 3-hydroxyanthranilic acid (3-OHAA), respectively.</text>
</comment>
<feature type="binding site" evidence="4">
    <location>
        <position position="252"/>
    </location>
    <ligand>
        <name>pyridoxal 5'-phosphate</name>
        <dbReference type="ChEBI" id="CHEBI:597326"/>
    </ligand>
</feature>
<name>A0A5R9J9I5_9PROT</name>
<comment type="subunit">
    <text evidence="4 6">Homodimer.</text>
</comment>
<evidence type="ECO:0000256" key="5">
    <source>
        <dbReference type="NCBIfam" id="TIGR01814"/>
    </source>
</evidence>
<keyword evidence="3 4" id="KW-0663">Pyridoxal phosphate</keyword>
<evidence type="ECO:0000313" key="7">
    <source>
        <dbReference type="EMBL" id="TLU74274.1"/>
    </source>
</evidence>
<dbReference type="UniPathway" id="UPA00334">
    <property type="reaction ID" value="UER00455"/>
</dbReference>
<dbReference type="NCBIfam" id="TIGR01814">
    <property type="entry name" value="kynureninase"/>
    <property type="match status" value="1"/>
</dbReference>
<dbReference type="GO" id="GO:0030170">
    <property type="term" value="F:pyridoxal phosphate binding"/>
    <property type="evidence" value="ECO:0007669"/>
    <property type="project" value="UniProtKB-UniRule"/>
</dbReference>
<reference evidence="7 8" key="1">
    <citation type="submission" date="2019-05" db="EMBL/GenBank/DDBJ databases">
        <authorList>
            <person name="Pankratov T."/>
            <person name="Grouzdev D."/>
        </authorList>
    </citation>
    <scope>NUCLEOTIDE SEQUENCE [LARGE SCALE GENOMIC DNA]</scope>
    <source>
        <strain evidence="7 8">KEBCLARHB70R</strain>
    </source>
</reference>
<dbReference type="RefSeq" id="WP_138324526.1">
    <property type="nucleotide sequence ID" value="NZ_VCDI01000001.1"/>
</dbReference>
<dbReference type="Gene3D" id="3.90.1150.10">
    <property type="entry name" value="Aspartate Aminotransferase, domain 1"/>
    <property type="match status" value="1"/>
</dbReference>
<dbReference type="PIRSF" id="PIRSF038800">
    <property type="entry name" value="KYNU"/>
    <property type="match status" value="1"/>
</dbReference>
<dbReference type="Pfam" id="PF22580">
    <property type="entry name" value="KYNU_C"/>
    <property type="match status" value="1"/>
</dbReference>
<dbReference type="HAMAP" id="MF_01970">
    <property type="entry name" value="Kynureninase"/>
    <property type="match status" value="1"/>
</dbReference>
<dbReference type="Proteomes" id="UP000305654">
    <property type="component" value="Unassembled WGS sequence"/>
</dbReference>
<dbReference type="GO" id="GO:0019441">
    <property type="term" value="P:L-tryptophan catabolic process to kynurenine"/>
    <property type="evidence" value="ECO:0007669"/>
    <property type="project" value="TreeGrafter"/>
</dbReference>
<sequence length="412" mass="44332">MAWTLARLEALDREDGLSAFRDEFRLPEGVVYLDGNSLGPLPRGTPGRIAAVLEQEWGDGLIRSWNDADWIGLPARVGDQIAGLVGAPAGSVLVADSTSVNLFKLLAAGLALRPERTVILTEDGNFPTDLYVAQGLARHLGDRHTIRNLPPEALVSALRPDVAVLLLTHVNYRTGALHDMAALTGAAHRNGTLVLWDLAHSAGAVPVDLAGCDADFAVGCGYKFLNGGPGAPSFLYVAPRLQAGIRYPITGWLGHAEPFGFHADFWPAAGIGAAAIGTPSILALAALQVGVEIALRAPMRAVREKSCRLGDILIELVAQECPDRQLALATPREAAHRGSQVSFRHPDAYPVMQALIAHGVIGDFRTPDILRFGLTPLTIRYADLWRAVSVLRDVLESGEWRREVHRARRLVT</sequence>
<evidence type="ECO:0000256" key="4">
    <source>
        <dbReference type="HAMAP-Rule" id="MF_01970"/>
    </source>
</evidence>
<feature type="binding site" evidence="4">
    <location>
        <position position="99"/>
    </location>
    <ligand>
        <name>pyridoxal 5'-phosphate</name>
        <dbReference type="ChEBI" id="CHEBI:597326"/>
    </ligand>
</feature>
<dbReference type="InterPro" id="IPR010111">
    <property type="entry name" value="Kynureninase"/>
</dbReference>
<evidence type="ECO:0000256" key="3">
    <source>
        <dbReference type="ARBA" id="ARBA00022898"/>
    </source>
</evidence>
<proteinExistence type="inferred from homology"/>
<comment type="catalytic activity">
    <reaction evidence="4 6">
        <text>L-kynurenine + H2O = anthranilate + L-alanine + H(+)</text>
        <dbReference type="Rhea" id="RHEA:16813"/>
        <dbReference type="ChEBI" id="CHEBI:15377"/>
        <dbReference type="ChEBI" id="CHEBI:15378"/>
        <dbReference type="ChEBI" id="CHEBI:16567"/>
        <dbReference type="ChEBI" id="CHEBI:57959"/>
        <dbReference type="ChEBI" id="CHEBI:57972"/>
        <dbReference type="EC" id="3.7.1.3"/>
    </reaction>
</comment>
<dbReference type="GO" id="GO:0043420">
    <property type="term" value="P:anthranilate metabolic process"/>
    <property type="evidence" value="ECO:0007669"/>
    <property type="project" value="TreeGrafter"/>
</dbReference>
<dbReference type="PANTHER" id="PTHR14084:SF0">
    <property type="entry name" value="KYNURENINASE"/>
    <property type="match status" value="1"/>
</dbReference>
<feature type="binding site" evidence="4">
    <location>
        <begin position="126"/>
        <end position="129"/>
    </location>
    <ligand>
        <name>pyridoxal 5'-phosphate</name>
        <dbReference type="ChEBI" id="CHEBI:597326"/>
    </ligand>
</feature>
<dbReference type="SUPFAM" id="SSF53383">
    <property type="entry name" value="PLP-dependent transferases"/>
    <property type="match status" value="1"/>
</dbReference>
<protein>
    <recommendedName>
        <fullName evidence="4 5">Kynureninase</fullName>
        <ecNumber evidence="4 5">3.7.1.3</ecNumber>
    </recommendedName>
    <alternativeName>
        <fullName evidence="4">L-kynurenine hydrolase</fullName>
    </alternativeName>
</protein>
<dbReference type="OrthoDB" id="9812626at2"/>
<comment type="pathway">
    <text evidence="4 6">Cofactor biosynthesis; NAD(+) biosynthesis; quinolinate from L-kynurenine: step 2/3.</text>
</comment>